<accession>A0ABR6XBJ2</accession>
<dbReference type="EMBL" id="JACOFT010000001">
    <property type="protein sequence ID" value="MBC3810206.1"/>
    <property type="molecule type" value="Genomic_DNA"/>
</dbReference>
<reference evidence="2 3" key="1">
    <citation type="submission" date="2020-08" db="EMBL/GenBank/DDBJ databases">
        <title>Novel species isolated from subtropical streams in China.</title>
        <authorList>
            <person name="Lu H."/>
        </authorList>
    </citation>
    <scope>NUCLEOTIDE SEQUENCE [LARGE SCALE GENOMIC DNA]</scope>
    <source>
        <strain evidence="2 3">CCTCC AB 2015119</strain>
    </source>
</reference>
<dbReference type="Proteomes" id="UP000637632">
    <property type="component" value="Unassembled WGS sequence"/>
</dbReference>
<evidence type="ECO:0000313" key="2">
    <source>
        <dbReference type="EMBL" id="MBC3810206.1"/>
    </source>
</evidence>
<sequence>MIRALLILFLFIAPAHAGGSFAVDAEFAPIKQQIPALWQSITSAFYLASSGGASMIGNNVNERLGHRRIGPYCLEGKPKNQDGGNTLLFCFNTEYLWLDKKGRKSTLEKAFDVKENFVSLEIIPIKK</sequence>
<protein>
    <submittedName>
        <fullName evidence="2">Uncharacterized protein</fullName>
    </submittedName>
</protein>
<evidence type="ECO:0000313" key="3">
    <source>
        <dbReference type="Proteomes" id="UP000637632"/>
    </source>
</evidence>
<gene>
    <name evidence="2" type="ORF">H8K26_02025</name>
</gene>
<keyword evidence="1" id="KW-0732">Signal</keyword>
<keyword evidence="3" id="KW-1185">Reference proteome</keyword>
<name>A0ABR6XBJ2_9BURK</name>
<comment type="caution">
    <text evidence="2">The sequence shown here is derived from an EMBL/GenBank/DDBJ whole genome shotgun (WGS) entry which is preliminary data.</text>
</comment>
<feature type="chain" id="PRO_5047444976" evidence="1">
    <location>
        <begin position="18"/>
        <end position="127"/>
    </location>
</feature>
<proteinExistence type="predicted"/>
<dbReference type="RefSeq" id="WP_190477019.1">
    <property type="nucleotide sequence ID" value="NZ_JACOFT010000001.1"/>
</dbReference>
<organism evidence="2 3">
    <name type="scientific">Undibacterium aquatile</name>
    <dbReference type="NCBI Taxonomy" id="1537398"/>
    <lineage>
        <taxon>Bacteria</taxon>
        <taxon>Pseudomonadati</taxon>
        <taxon>Pseudomonadota</taxon>
        <taxon>Betaproteobacteria</taxon>
        <taxon>Burkholderiales</taxon>
        <taxon>Oxalobacteraceae</taxon>
        <taxon>Undibacterium</taxon>
    </lineage>
</organism>
<evidence type="ECO:0000256" key="1">
    <source>
        <dbReference type="SAM" id="SignalP"/>
    </source>
</evidence>
<feature type="signal peptide" evidence="1">
    <location>
        <begin position="1"/>
        <end position="17"/>
    </location>
</feature>